<dbReference type="Pfam" id="PF00291">
    <property type="entry name" value="PALP"/>
    <property type="match status" value="1"/>
</dbReference>
<dbReference type="EC" id="4.3.1.19" evidence="4"/>
<feature type="compositionally biased region" description="Basic and acidic residues" evidence="9">
    <location>
        <begin position="1"/>
        <end position="10"/>
    </location>
</feature>
<evidence type="ECO:0000256" key="2">
    <source>
        <dbReference type="ARBA" id="ARBA00001933"/>
    </source>
</evidence>
<sequence length="354" mass="35415">MRDSAVDHTARGAVPGIAADRPETGDAETAFPELGREDVERAARLLAGQIWRTPVVRSEALDAAAGARLWLKAENLQRGGSFKVRGASLAVARLAAEGSRGVLAQSTGNHAISVALAARRRGLPATVVLPEDAAPGKVARLREIGARVVTAGTTLAERIAAVHDLRERHGYDVVDPYEDPRVVAGQGTATAELVEQVEREGGRLDAVVVPVGGGSAVAGACLATSGTGIAVVGAEPAAVPALAAALEAGGPVTVPVGPTIADGLRPDRIGALPFRTARASVSRVVAVPEAAIGAALRAALLHARLLVEPAAATALAAALDLAPSLGADVGVLLSGGNVEEGLLVSLLAGAVAGG</sequence>
<organism evidence="11 12">
    <name type="scientific">Actinomadura litoris</name>
    <dbReference type="NCBI Taxonomy" id="2678616"/>
    <lineage>
        <taxon>Bacteria</taxon>
        <taxon>Bacillati</taxon>
        <taxon>Actinomycetota</taxon>
        <taxon>Actinomycetes</taxon>
        <taxon>Streptosporangiales</taxon>
        <taxon>Thermomonosporaceae</taxon>
        <taxon>Actinomadura</taxon>
    </lineage>
</organism>
<evidence type="ECO:0000256" key="7">
    <source>
        <dbReference type="ARBA" id="ARBA00025527"/>
    </source>
</evidence>
<evidence type="ECO:0000256" key="8">
    <source>
        <dbReference type="ARBA" id="ARBA00031427"/>
    </source>
</evidence>
<feature type="domain" description="Tryptophan synthase beta chain-like PALP" evidence="10">
    <location>
        <begin position="48"/>
        <end position="335"/>
    </location>
</feature>
<dbReference type="GO" id="GO:0006565">
    <property type="term" value="P:L-serine catabolic process"/>
    <property type="evidence" value="ECO:0007669"/>
    <property type="project" value="TreeGrafter"/>
</dbReference>
<dbReference type="SUPFAM" id="SSF53686">
    <property type="entry name" value="Tryptophan synthase beta subunit-like PLP-dependent enzymes"/>
    <property type="match status" value="1"/>
</dbReference>
<comment type="catalytic activity">
    <reaction evidence="1">
        <text>L-threonine = 2-oxobutanoate + NH4(+)</text>
        <dbReference type="Rhea" id="RHEA:22108"/>
        <dbReference type="ChEBI" id="CHEBI:16763"/>
        <dbReference type="ChEBI" id="CHEBI:28938"/>
        <dbReference type="ChEBI" id="CHEBI:57926"/>
        <dbReference type="EC" id="4.3.1.19"/>
    </reaction>
</comment>
<dbReference type="GO" id="GO:0004794">
    <property type="term" value="F:threonine deaminase activity"/>
    <property type="evidence" value="ECO:0007669"/>
    <property type="project" value="UniProtKB-EC"/>
</dbReference>
<comment type="function">
    <text evidence="7">Catalyzes the anaerobic formation of alpha-ketobutyrate and ammonia from threonine in a two-step reaction. The first step involved a dehydration of threonine and a production of enamine intermediates (aminocrotonate), which tautomerizes to its imine form (iminobutyrate). Both intermediates are unstable and short-lived. The second step is the nonenzymatic hydrolysis of the enamine/imine intermediates to form 2-ketobutyrate and free ammonia. In the low water environment of the cell, the second step is accelerated by RidA.</text>
</comment>
<comment type="cofactor">
    <cofactor evidence="2">
        <name>pyridoxal 5'-phosphate</name>
        <dbReference type="ChEBI" id="CHEBI:597326"/>
    </cofactor>
</comment>
<dbReference type="InterPro" id="IPR050147">
    <property type="entry name" value="Ser/Thr_Dehydratase"/>
</dbReference>
<reference evidence="11 12" key="1">
    <citation type="submission" date="2019-11" db="EMBL/GenBank/DDBJ databases">
        <authorList>
            <person name="Cao P."/>
        </authorList>
    </citation>
    <scope>NUCLEOTIDE SEQUENCE [LARGE SCALE GENOMIC DNA]</scope>
    <source>
        <strain evidence="11 12">NEAU-AAG5</strain>
    </source>
</reference>
<dbReference type="AlphaFoldDB" id="A0A7K1L2F7"/>
<evidence type="ECO:0000256" key="4">
    <source>
        <dbReference type="ARBA" id="ARBA00012096"/>
    </source>
</evidence>
<dbReference type="PANTHER" id="PTHR48078">
    <property type="entry name" value="THREONINE DEHYDRATASE, MITOCHONDRIAL-RELATED"/>
    <property type="match status" value="1"/>
</dbReference>
<evidence type="ECO:0000256" key="6">
    <source>
        <dbReference type="ARBA" id="ARBA00023239"/>
    </source>
</evidence>
<dbReference type="PANTHER" id="PTHR48078:SF6">
    <property type="entry name" value="L-THREONINE DEHYDRATASE CATABOLIC TDCB"/>
    <property type="match status" value="1"/>
</dbReference>
<comment type="caution">
    <text evidence="11">The sequence shown here is derived from an EMBL/GenBank/DDBJ whole genome shotgun (WGS) entry which is preliminary data.</text>
</comment>
<dbReference type="GO" id="GO:0003941">
    <property type="term" value="F:L-serine ammonia-lyase activity"/>
    <property type="evidence" value="ECO:0007669"/>
    <property type="project" value="TreeGrafter"/>
</dbReference>
<gene>
    <name evidence="11" type="ORF">GNZ18_17985</name>
</gene>
<evidence type="ECO:0000313" key="12">
    <source>
        <dbReference type="Proteomes" id="UP000432015"/>
    </source>
</evidence>
<keyword evidence="12" id="KW-1185">Reference proteome</keyword>
<protein>
    <recommendedName>
        <fullName evidence="4">threonine ammonia-lyase</fullName>
        <ecNumber evidence="4">4.3.1.19</ecNumber>
    </recommendedName>
    <alternativeName>
        <fullName evidence="8">Threonine deaminase</fullName>
    </alternativeName>
</protein>
<evidence type="ECO:0000259" key="10">
    <source>
        <dbReference type="Pfam" id="PF00291"/>
    </source>
</evidence>
<evidence type="ECO:0000256" key="3">
    <source>
        <dbReference type="ARBA" id="ARBA00010869"/>
    </source>
</evidence>
<dbReference type="Gene3D" id="3.40.50.1100">
    <property type="match status" value="2"/>
</dbReference>
<evidence type="ECO:0000256" key="9">
    <source>
        <dbReference type="SAM" id="MobiDB-lite"/>
    </source>
</evidence>
<proteinExistence type="inferred from homology"/>
<evidence type="ECO:0000256" key="1">
    <source>
        <dbReference type="ARBA" id="ARBA00001274"/>
    </source>
</evidence>
<evidence type="ECO:0000256" key="5">
    <source>
        <dbReference type="ARBA" id="ARBA00022898"/>
    </source>
</evidence>
<keyword evidence="5" id="KW-0663">Pyridoxal phosphate</keyword>
<dbReference type="InterPro" id="IPR001926">
    <property type="entry name" value="TrpB-like_PALP"/>
</dbReference>
<evidence type="ECO:0000313" key="11">
    <source>
        <dbReference type="EMBL" id="MUN38483.1"/>
    </source>
</evidence>
<dbReference type="RefSeq" id="WP_156217673.1">
    <property type="nucleotide sequence ID" value="NZ_WOFH01000006.1"/>
</dbReference>
<dbReference type="Proteomes" id="UP000432015">
    <property type="component" value="Unassembled WGS sequence"/>
</dbReference>
<dbReference type="InterPro" id="IPR036052">
    <property type="entry name" value="TrpB-like_PALP_sf"/>
</dbReference>
<accession>A0A7K1L2F7</accession>
<comment type="similarity">
    <text evidence="3">Belongs to the serine/threonine dehydratase family.</text>
</comment>
<dbReference type="EMBL" id="WOFH01000006">
    <property type="protein sequence ID" value="MUN38483.1"/>
    <property type="molecule type" value="Genomic_DNA"/>
</dbReference>
<feature type="region of interest" description="Disordered" evidence="9">
    <location>
        <begin position="1"/>
        <end position="26"/>
    </location>
</feature>
<dbReference type="FunFam" id="3.40.50.1100:FF:000005">
    <property type="entry name" value="Threonine dehydratase catabolic"/>
    <property type="match status" value="1"/>
</dbReference>
<dbReference type="GO" id="GO:0006567">
    <property type="term" value="P:L-threonine catabolic process"/>
    <property type="evidence" value="ECO:0007669"/>
    <property type="project" value="TreeGrafter"/>
</dbReference>
<name>A0A7K1L2F7_9ACTN</name>
<dbReference type="GO" id="GO:0009097">
    <property type="term" value="P:isoleucine biosynthetic process"/>
    <property type="evidence" value="ECO:0007669"/>
    <property type="project" value="TreeGrafter"/>
</dbReference>
<keyword evidence="6" id="KW-0456">Lyase</keyword>